<keyword evidence="10 13" id="KW-0472">Membrane</keyword>
<feature type="transmembrane region" description="Helical" evidence="13">
    <location>
        <begin position="325"/>
        <end position="344"/>
    </location>
</feature>
<feature type="transmembrane region" description="Helical" evidence="13">
    <location>
        <begin position="88"/>
        <end position="106"/>
    </location>
</feature>
<keyword evidence="8 13" id="KW-0756">Sterol biosynthesis</keyword>
<dbReference type="PROSITE" id="PS01017">
    <property type="entry name" value="STEROL_REDUCT_1"/>
    <property type="match status" value="1"/>
</dbReference>
<evidence type="ECO:0000256" key="2">
    <source>
        <dbReference type="ARBA" id="ARBA00005402"/>
    </source>
</evidence>
<proteinExistence type="inferred from homology"/>
<dbReference type="AlphaFoldDB" id="A0AA39Y4C4"/>
<dbReference type="Proteomes" id="UP001174936">
    <property type="component" value="Unassembled WGS sequence"/>
</dbReference>
<gene>
    <name evidence="14" type="ORF">B0T16DRAFT_411968</name>
</gene>
<evidence type="ECO:0000256" key="7">
    <source>
        <dbReference type="ARBA" id="ARBA00023002"/>
    </source>
</evidence>
<dbReference type="PANTHER" id="PTHR21257:SF52">
    <property type="entry name" value="DELTA(14)-STEROL REDUCTASE TM7SF2"/>
    <property type="match status" value="1"/>
</dbReference>
<keyword evidence="6 13" id="KW-1133">Transmembrane helix</keyword>
<keyword evidence="9 13" id="KW-0443">Lipid metabolism</keyword>
<keyword evidence="5 13" id="KW-0752">Steroid biosynthesis</keyword>
<feature type="transmembrane region" description="Helical" evidence="13">
    <location>
        <begin position="126"/>
        <end position="148"/>
    </location>
</feature>
<keyword evidence="11 13" id="KW-1207">Sterol metabolism</keyword>
<keyword evidence="15" id="KW-1185">Reference proteome</keyword>
<name>A0AA39Y4C4_9PEZI</name>
<dbReference type="InterPro" id="IPR018083">
    <property type="entry name" value="Sterol_reductase_CS"/>
</dbReference>
<feature type="transmembrane region" description="Helical" evidence="13">
    <location>
        <begin position="295"/>
        <end position="313"/>
    </location>
</feature>
<organism evidence="14 15">
    <name type="scientific">Cercophora newfieldiana</name>
    <dbReference type="NCBI Taxonomy" id="92897"/>
    <lineage>
        <taxon>Eukaryota</taxon>
        <taxon>Fungi</taxon>
        <taxon>Dikarya</taxon>
        <taxon>Ascomycota</taxon>
        <taxon>Pezizomycotina</taxon>
        <taxon>Sordariomycetes</taxon>
        <taxon>Sordariomycetidae</taxon>
        <taxon>Sordariales</taxon>
        <taxon>Lasiosphaeriaceae</taxon>
        <taxon>Cercophora</taxon>
    </lineage>
</organism>
<reference evidence="14" key="1">
    <citation type="submission" date="2023-06" db="EMBL/GenBank/DDBJ databases">
        <title>Genome-scale phylogeny and comparative genomics of the fungal order Sordariales.</title>
        <authorList>
            <consortium name="Lawrence Berkeley National Laboratory"/>
            <person name="Hensen N."/>
            <person name="Bonometti L."/>
            <person name="Westerberg I."/>
            <person name="Brannstrom I.O."/>
            <person name="Guillou S."/>
            <person name="Cros-Aarteil S."/>
            <person name="Calhoun S."/>
            <person name="Haridas S."/>
            <person name="Kuo A."/>
            <person name="Mondo S."/>
            <person name="Pangilinan J."/>
            <person name="Riley R."/>
            <person name="Labutti K."/>
            <person name="Andreopoulos B."/>
            <person name="Lipzen A."/>
            <person name="Chen C."/>
            <person name="Yanf M."/>
            <person name="Daum C."/>
            <person name="Ng V."/>
            <person name="Clum A."/>
            <person name="Steindorff A."/>
            <person name="Ohm R."/>
            <person name="Martin F."/>
            <person name="Silar P."/>
            <person name="Natvig D."/>
            <person name="Lalanne C."/>
            <person name="Gautier V."/>
            <person name="Ament-Velasquez S.L."/>
            <person name="Kruys A."/>
            <person name="Hutchinson M.I."/>
            <person name="Powell A.J."/>
            <person name="Barry K."/>
            <person name="Miller A.N."/>
            <person name="Grigoriev I.V."/>
            <person name="Debuchy R."/>
            <person name="Gladieux P."/>
            <person name="Thoren M.H."/>
            <person name="Johannesson H."/>
        </authorList>
    </citation>
    <scope>NUCLEOTIDE SEQUENCE</scope>
    <source>
        <strain evidence="14">SMH2532-1</strain>
    </source>
</reference>
<evidence type="ECO:0000256" key="6">
    <source>
        <dbReference type="ARBA" id="ARBA00022989"/>
    </source>
</evidence>
<keyword evidence="12 13" id="KW-0753">Steroid metabolism</keyword>
<protein>
    <recommendedName>
        <fullName evidence="13">Delta(14)-sterol reductase</fullName>
    </recommendedName>
    <alternativeName>
        <fullName evidence="13">C-14 sterol reductase</fullName>
    </alternativeName>
    <alternativeName>
        <fullName evidence="13">Sterol C14-reductase</fullName>
    </alternativeName>
</protein>
<evidence type="ECO:0000256" key="4">
    <source>
        <dbReference type="ARBA" id="ARBA00022692"/>
    </source>
</evidence>
<keyword evidence="3 13" id="KW-0444">Lipid biosynthesis</keyword>
<dbReference type="Pfam" id="PF01222">
    <property type="entry name" value="ERG4_ERG24"/>
    <property type="match status" value="1"/>
</dbReference>
<evidence type="ECO:0000256" key="5">
    <source>
        <dbReference type="ARBA" id="ARBA00022955"/>
    </source>
</evidence>
<evidence type="ECO:0000256" key="3">
    <source>
        <dbReference type="ARBA" id="ARBA00022516"/>
    </source>
</evidence>
<evidence type="ECO:0000256" key="12">
    <source>
        <dbReference type="ARBA" id="ARBA00023221"/>
    </source>
</evidence>
<keyword evidence="7 13" id="KW-0560">Oxidoreductase</keyword>
<dbReference type="PROSITE" id="PS01018">
    <property type="entry name" value="STEROL_REDUCT_2"/>
    <property type="match status" value="1"/>
</dbReference>
<keyword evidence="4 13" id="KW-0812">Transmembrane</keyword>
<dbReference type="GO" id="GO:0005789">
    <property type="term" value="C:endoplasmic reticulum membrane"/>
    <property type="evidence" value="ECO:0007669"/>
    <property type="project" value="TreeGrafter"/>
</dbReference>
<comment type="subcellular location">
    <subcellularLocation>
        <location evidence="1">Membrane</location>
        <topology evidence="1">Multi-pass membrane protein</topology>
    </subcellularLocation>
</comment>
<dbReference type="GO" id="GO:0006696">
    <property type="term" value="P:ergosterol biosynthetic process"/>
    <property type="evidence" value="ECO:0007669"/>
    <property type="project" value="TreeGrafter"/>
</dbReference>
<accession>A0AA39Y4C4</accession>
<feature type="transmembrane region" description="Helical" evidence="13">
    <location>
        <begin position="256"/>
        <end position="275"/>
    </location>
</feature>
<evidence type="ECO:0000256" key="1">
    <source>
        <dbReference type="ARBA" id="ARBA00004141"/>
    </source>
</evidence>
<evidence type="ECO:0000256" key="13">
    <source>
        <dbReference type="RuleBase" id="RU369120"/>
    </source>
</evidence>
<dbReference type="Gene3D" id="1.20.120.1630">
    <property type="match status" value="1"/>
</dbReference>
<dbReference type="PANTHER" id="PTHR21257">
    <property type="entry name" value="DELTA(14)-STEROL REDUCTASE"/>
    <property type="match status" value="1"/>
</dbReference>
<feature type="transmembrane region" description="Helical" evidence="13">
    <location>
        <begin position="438"/>
        <end position="456"/>
    </location>
</feature>
<comment type="caution">
    <text evidence="14">The sequence shown here is derived from an EMBL/GenBank/DDBJ whole genome shotgun (WGS) entry which is preliminary data.</text>
</comment>
<sequence>MAPKAKKQVAQRQQQPQKRHYEFGGPLGAAAISFGLPILLFTFTFACNDVSGCPAPSLLRPKSLDLEALKIEVGWPEDGIWGLASWRATGWTLGYYLFSALLYRILPGTEVEGTVLANGGRLKYKFNGLASALFTVAICAAGTVAQGAEFPLWTFIADNYLQILTANIIIAYSLATFVYVRSFSVKPGNKDLRLLAEGGKTGNMMYDWYIGRELNPRVTLPFIGEIDIKEWMEVRPGLLGWALMDMAFVAKQYRQFGYVTDSILFVTVVQCFYVLDCYIVEPNILTTMDITTDGFGFMLSFGDLVWVPFLYSQQTRYLSTHPNQLGTLGLAGVASILAVAFSIFRLSNNQKNAFRTNPDDPSVAHLKYIQTKAGTRLLISGWWGVARHINYFGDWLQSWPYSLPTGLAGYTILAAGTKAEGAITMLDGREVVAGDSKGWGMIFTYFYILYFGVLLIHRDGRDDEKCSKKYGEDWEKYKKIVRWKIIPYIY</sequence>
<evidence type="ECO:0000313" key="15">
    <source>
        <dbReference type="Proteomes" id="UP001174936"/>
    </source>
</evidence>
<evidence type="ECO:0000313" key="14">
    <source>
        <dbReference type="EMBL" id="KAK0645809.1"/>
    </source>
</evidence>
<dbReference type="GO" id="GO:0050613">
    <property type="term" value="F:Delta14-sterol reductase activity"/>
    <property type="evidence" value="ECO:0007669"/>
    <property type="project" value="TreeGrafter"/>
</dbReference>
<feature type="transmembrane region" description="Helical" evidence="13">
    <location>
        <begin position="21"/>
        <end position="46"/>
    </location>
</feature>
<dbReference type="InterPro" id="IPR001171">
    <property type="entry name" value="ERG24_DHCR-like"/>
</dbReference>
<evidence type="ECO:0000256" key="9">
    <source>
        <dbReference type="ARBA" id="ARBA00023098"/>
    </source>
</evidence>
<dbReference type="EMBL" id="JAULSV010000004">
    <property type="protein sequence ID" value="KAK0645809.1"/>
    <property type="molecule type" value="Genomic_DNA"/>
</dbReference>
<evidence type="ECO:0000256" key="10">
    <source>
        <dbReference type="ARBA" id="ARBA00023136"/>
    </source>
</evidence>
<comment type="similarity">
    <text evidence="2 13">Belongs to the ERG4/ERG24 family.</text>
</comment>
<evidence type="ECO:0000256" key="8">
    <source>
        <dbReference type="ARBA" id="ARBA00023011"/>
    </source>
</evidence>
<feature type="transmembrane region" description="Helical" evidence="13">
    <location>
        <begin position="160"/>
        <end position="180"/>
    </location>
</feature>
<evidence type="ECO:0000256" key="11">
    <source>
        <dbReference type="ARBA" id="ARBA00023166"/>
    </source>
</evidence>